<dbReference type="AlphaFoldDB" id="A0A4R6DBJ9"/>
<evidence type="ECO:0000313" key="3">
    <source>
        <dbReference type="Proteomes" id="UP000295764"/>
    </source>
</evidence>
<organism evidence="2 3">
    <name type="scientific">Curtobacterium flaccumfaciens</name>
    <dbReference type="NCBI Taxonomy" id="2035"/>
    <lineage>
        <taxon>Bacteria</taxon>
        <taxon>Bacillati</taxon>
        <taxon>Actinomycetota</taxon>
        <taxon>Actinomycetes</taxon>
        <taxon>Micrococcales</taxon>
        <taxon>Microbacteriaceae</taxon>
        <taxon>Curtobacterium</taxon>
    </lineage>
</organism>
<evidence type="ECO:0000259" key="1">
    <source>
        <dbReference type="PROSITE" id="PS51186"/>
    </source>
</evidence>
<dbReference type="OrthoDB" id="9797178at2"/>
<dbReference type="SUPFAM" id="SSF55729">
    <property type="entry name" value="Acyl-CoA N-acyltransferases (Nat)"/>
    <property type="match status" value="1"/>
</dbReference>
<evidence type="ECO:0000313" key="2">
    <source>
        <dbReference type="EMBL" id="TDN41866.1"/>
    </source>
</evidence>
<dbReference type="GO" id="GO:0016747">
    <property type="term" value="F:acyltransferase activity, transferring groups other than amino-acyl groups"/>
    <property type="evidence" value="ECO:0007669"/>
    <property type="project" value="InterPro"/>
</dbReference>
<dbReference type="Pfam" id="PF13508">
    <property type="entry name" value="Acetyltransf_7"/>
    <property type="match status" value="1"/>
</dbReference>
<dbReference type="Gene3D" id="3.40.630.30">
    <property type="match status" value="1"/>
</dbReference>
<dbReference type="Proteomes" id="UP000295764">
    <property type="component" value="Unassembled WGS sequence"/>
</dbReference>
<protein>
    <submittedName>
        <fullName evidence="2">Putative acetyltransferase</fullName>
    </submittedName>
</protein>
<dbReference type="InterPro" id="IPR000182">
    <property type="entry name" value="GNAT_dom"/>
</dbReference>
<feature type="domain" description="N-acetyltransferase" evidence="1">
    <location>
        <begin position="7"/>
        <end position="166"/>
    </location>
</feature>
<accession>A0A4R6DBJ9</accession>
<name>A0A4R6DBJ9_9MICO</name>
<dbReference type="PROSITE" id="PS51186">
    <property type="entry name" value="GNAT"/>
    <property type="match status" value="1"/>
</dbReference>
<dbReference type="EMBL" id="SNVW01000015">
    <property type="protein sequence ID" value="TDN41866.1"/>
    <property type="molecule type" value="Genomic_DNA"/>
</dbReference>
<dbReference type="InterPro" id="IPR016181">
    <property type="entry name" value="Acyl_CoA_acyltransferase"/>
</dbReference>
<gene>
    <name evidence="2" type="ORF">EDF64_11555</name>
</gene>
<comment type="caution">
    <text evidence="2">The sequence shown here is derived from an EMBL/GenBank/DDBJ whole genome shotgun (WGS) entry which is preliminary data.</text>
</comment>
<reference evidence="2 3" key="1">
    <citation type="submission" date="2019-03" db="EMBL/GenBank/DDBJ databases">
        <title>Genomic analyses of the natural microbiome of Caenorhabditis elegans.</title>
        <authorList>
            <person name="Samuel B."/>
        </authorList>
    </citation>
    <scope>NUCLEOTIDE SEQUENCE [LARGE SCALE GENOMIC DNA]</scope>
    <source>
        <strain evidence="2 3">JUb65</strain>
    </source>
</reference>
<keyword evidence="2" id="KW-0808">Transferase</keyword>
<dbReference type="CDD" id="cd04301">
    <property type="entry name" value="NAT_SF"/>
    <property type="match status" value="1"/>
</dbReference>
<sequence length="182" mass="19240">MTGARGTRIRPATGSDSGSIDAVETAAFGHEADHVVPLVHALRSTAAAVLELVAEDDGELVGHVMLSRGWLDAPASLVTVRVLSPLAVVPDRQRQGIGRQLIEHAITTSEEARSPAVFLEGAPGYYATSGFAPAGSRGFQSPSARIPEPAFQVRTLSAYESWMTGALIYPEAFWATDTVGLR</sequence>
<proteinExistence type="predicted"/>
<dbReference type="RefSeq" id="WP_133521095.1">
    <property type="nucleotide sequence ID" value="NZ_SNVW01000015.1"/>
</dbReference>